<accession>A0A7G9YYL3</accession>
<sequence>MQGKTFAICLFVMCIACTSTVSAFGISGANFGSVELGDTHNITFYVVSSSEDFDNHFVMEKGGEIADWISFSPEEFDLPAGAEKGVTVTLSVPENAKLGEHIGWIKAAGKKAVPGTGEGEGTTVGYTISLKANTSVNVIKQGAKISAVITDFIAPNNVKPNEIVHFVLSIKNDGNVFTTADSNVTIYKGDKEVKSVRGLPAELNIGEEKSIDLFWDTSGFEEGKYTAIAQVTSGEKVSKSEPVEITIASGSTIQGFTSLTTIIAMVIIVAILFLGNRKKEK</sequence>
<dbReference type="AlphaFoldDB" id="A0A7G9YYL3"/>
<dbReference type="EMBL" id="MT631531">
    <property type="protein sequence ID" value="QNO53097.1"/>
    <property type="molecule type" value="Genomic_DNA"/>
</dbReference>
<name>A0A7G9YYL3_9EURY</name>
<evidence type="ECO:0000259" key="2">
    <source>
        <dbReference type="Pfam" id="PF07705"/>
    </source>
</evidence>
<keyword evidence="1" id="KW-1133">Transmembrane helix</keyword>
<protein>
    <recommendedName>
        <fullName evidence="2">CARDB domain-containing protein</fullName>
    </recommendedName>
</protein>
<evidence type="ECO:0000256" key="1">
    <source>
        <dbReference type="SAM" id="Phobius"/>
    </source>
</evidence>
<evidence type="ECO:0000313" key="3">
    <source>
        <dbReference type="EMBL" id="QNO53097.1"/>
    </source>
</evidence>
<dbReference type="InterPro" id="IPR011635">
    <property type="entry name" value="CARDB"/>
</dbReference>
<gene>
    <name evidence="3" type="ORF">ODDINNFO_00011</name>
</gene>
<feature type="domain" description="CARDB" evidence="2">
    <location>
        <begin position="149"/>
        <end position="239"/>
    </location>
</feature>
<dbReference type="InterPro" id="IPR013783">
    <property type="entry name" value="Ig-like_fold"/>
</dbReference>
<dbReference type="Pfam" id="PF07705">
    <property type="entry name" value="CARDB"/>
    <property type="match status" value="1"/>
</dbReference>
<keyword evidence="1" id="KW-0812">Transmembrane</keyword>
<feature type="transmembrane region" description="Helical" evidence="1">
    <location>
        <begin position="255"/>
        <end position="275"/>
    </location>
</feature>
<keyword evidence="1" id="KW-0472">Membrane</keyword>
<dbReference type="Gene3D" id="2.60.40.10">
    <property type="entry name" value="Immunoglobulins"/>
    <property type="match status" value="2"/>
</dbReference>
<proteinExistence type="predicted"/>
<reference evidence="3" key="1">
    <citation type="submission" date="2020-06" db="EMBL/GenBank/DDBJ databases">
        <title>Unique genomic features of the anaerobic methanotrophic archaea.</title>
        <authorList>
            <person name="Chadwick G.L."/>
            <person name="Skennerton C.T."/>
            <person name="Laso-Perez R."/>
            <person name="Leu A.O."/>
            <person name="Speth D.R."/>
            <person name="Yu H."/>
            <person name="Morgan-Lang C."/>
            <person name="Hatzenpichler R."/>
            <person name="Goudeau D."/>
            <person name="Malmstrom R."/>
            <person name="Brazelton W.J."/>
            <person name="Woyke T."/>
            <person name="Hallam S.J."/>
            <person name="Tyson G.W."/>
            <person name="Wegener G."/>
            <person name="Boetius A."/>
            <person name="Orphan V."/>
        </authorList>
    </citation>
    <scope>NUCLEOTIDE SEQUENCE</scope>
</reference>
<organism evidence="3">
    <name type="scientific">Candidatus Methanophagaceae archaeon ANME-1 ERB6</name>
    <dbReference type="NCBI Taxonomy" id="2759912"/>
    <lineage>
        <taxon>Archaea</taxon>
        <taxon>Methanobacteriati</taxon>
        <taxon>Methanobacteriota</taxon>
        <taxon>Stenosarchaea group</taxon>
        <taxon>Methanomicrobia</taxon>
        <taxon>Candidatus Methanophagales</taxon>
        <taxon>Candidatus Methanophagaceae</taxon>
    </lineage>
</organism>